<gene>
    <name evidence="3" type="ORF">SAMN06265337_1225</name>
</gene>
<evidence type="ECO:0000313" key="3">
    <source>
        <dbReference type="EMBL" id="SNC65149.1"/>
    </source>
</evidence>
<dbReference type="Gene3D" id="3.40.33.10">
    <property type="entry name" value="CAP"/>
    <property type="match status" value="1"/>
</dbReference>
<evidence type="ECO:0000313" key="4">
    <source>
        <dbReference type="Proteomes" id="UP000198131"/>
    </source>
</evidence>
<accession>A0A212TGI6</accession>
<organism evidence="3 4">
    <name type="scientific">Hymenobacter gelipurpurascens</name>
    <dbReference type="NCBI Taxonomy" id="89968"/>
    <lineage>
        <taxon>Bacteria</taxon>
        <taxon>Pseudomonadati</taxon>
        <taxon>Bacteroidota</taxon>
        <taxon>Cytophagia</taxon>
        <taxon>Cytophagales</taxon>
        <taxon>Hymenobacteraceae</taxon>
        <taxon>Hymenobacter</taxon>
    </lineage>
</organism>
<proteinExistence type="predicted"/>
<sequence length="179" mass="19921">MMILLLILLSRLHPSLATLPGLPQLTTGATTLSTTRYEEVGSADKLLRQLNAYRESRGLPILRLSTTACRAARDQAVYNLTHAKHGHNQRGYASPRARLAAAGHRYEETRVLYSYSRGVNASFRGLSLQEKPDLETWILCTYRHSPAHNAALLDQYPSKLGVASVYRAGELQNTLIFCI</sequence>
<dbReference type="InterPro" id="IPR035940">
    <property type="entry name" value="CAP_sf"/>
</dbReference>
<name>A0A212TGI6_9BACT</name>
<dbReference type="EMBL" id="FYEW01000001">
    <property type="protein sequence ID" value="SNC65149.1"/>
    <property type="molecule type" value="Genomic_DNA"/>
</dbReference>
<dbReference type="SUPFAM" id="SSF55797">
    <property type="entry name" value="PR-1-like"/>
    <property type="match status" value="1"/>
</dbReference>
<dbReference type="RefSeq" id="WP_141106468.1">
    <property type="nucleotide sequence ID" value="NZ_FYEW01000001.1"/>
</dbReference>
<dbReference type="CDD" id="cd05379">
    <property type="entry name" value="CAP_bacterial"/>
    <property type="match status" value="1"/>
</dbReference>
<reference evidence="4" key="1">
    <citation type="submission" date="2017-06" db="EMBL/GenBank/DDBJ databases">
        <authorList>
            <person name="Varghese N."/>
            <person name="Submissions S."/>
        </authorList>
    </citation>
    <scope>NUCLEOTIDE SEQUENCE [LARGE SCALE GENOMIC DNA]</scope>
    <source>
        <strain evidence="4">DSM 11116</strain>
    </source>
</reference>
<keyword evidence="1" id="KW-0732">Signal</keyword>
<feature type="signal peptide" evidence="1">
    <location>
        <begin position="1"/>
        <end position="17"/>
    </location>
</feature>
<dbReference type="Proteomes" id="UP000198131">
    <property type="component" value="Unassembled WGS sequence"/>
</dbReference>
<evidence type="ECO:0000259" key="2">
    <source>
        <dbReference type="Pfam" id="PF00188"/>
    </source>
</evidence>
<feature type="domain" description="SCP" evidence="2">
    <location>
        <begin position="47"/>
        <end position="168"/>
    </location>
</feature>
<dbReference type="Pfam" id="PF00188">
    <property type="entry name" value="CAP"/>
    <property type="match status" value="1"/>
</dbReference>
<keyword evidence="4" id="KW-1185">Reference proteome</keyword>
<protein>
    <recommendedName>
        <fullName evidence="2">SCP domain-containing protein</fullName>
    </recommendedName>
</protein>
<feature type="chain" id="PRO_5012623263" description="SCP domain-containing protein" evidence="1">
    <location>
        <begin position="18"/>
        <end position="179"/>
    </location>
</feature>
<dbReference type="OrthoDB" id="882084at2"/>
<dbReference type="AlphaFoldDB" id="A0A212TGI6"/>
<evidence type="ECO:0000256" key="1">
    <source>
        <dbReference type="SAM" id="SignalP"/>
    </source>
</evidence>
<dbReference type="InterPro" id="IPR014044">
    <property type="entry name" value="CAP_dom"/>
</dbReference>